<dbReference type="PANTHER" id="PTHR33558">
    <property type="entry name" value="GLUTAREDOXIN-LIKE PROTEIN C5ORF63 HOMOLOG"/>
    <property type="match status" value="1"/>
</dbReference>
<reference evidence="1 2" key="1">
    <citation type="journal article" date="1979" name="Int. J. Syst. Evol. Microbiol.">
        <title>Bacillus globisporus subsp. marinus subsp. nov.</title>
        <authorList>
            <person name="Liu H."/>
        </authorList>
    </citation>
    <scope>NUCLEOTIDE SEQUENCE [LARGE SCALE GENOMIC DNA]</scope>
    <source>
        <strain evidence="1 2">DSM 1297</strain>
    </source>
</reference>
<comment type="caution">
    <text evidence="1">The sequence shown here is derived from an EMBL/GenBank/DDBJ whole genome shotgun (WGS) entry which is preliminary data.</text>
</comment>
<dbReference type="InterPro" id="IPR036249">
    <property type="entry name" value="Thioredoxin-like_sf"/>
</dbReference>
<evidence type="ECO:0000313" key="2">
    <source>
        <dbReference type="Proteomes" id="UP001556040"/>
    </source>
</evidence>
<sequence>MEVVFYTRLNCSLCDEAKRILTLVQEDIPFTIDERNIDDRDDWTEKYGLMIPVVEIDGEVVQYGKVEYVTLSKRLQKKLDFIS</sequence>
<dbReference type="RefSeq" id="WP_367779591.1">
    <property type="nucleotide sequence ID" value="NZ_JBFMIA010000007.1"/>
</dbReference>
<proteinExistence type="predicted"/>
<name>A0ABV3Q426_9BACL</name>
<dbReference type="SUPFAM" id="SSF52833">
    <property type="entry name" value="Thioredoxin-like"/>
    <property type="match status" value="1"/>
</dbReference>
<gene>
    <name evidence="1" type="ORF">AB1471_09860</name>
</gene>
<keyword evidence="2" id="KW-1185">Reference proteome</keyword>
<dbReference type="Gene3D" id="3.40.30.10">
    <property type="entry name" value="Glutaredoxin"/>
    <property type="match status" value="1"/>
</dbReference>
<dbReference type="PANTHER" id="PTHR33558:SF1">
    <property type="entry name" value="GLUTAREDOXIN-LIKE PROTEIN C5ORF63 HOMOLOG"/>
    <property type="match status" value="1"/>
</dbReference>
<protein>
    <submittedName>
        <fullName evidence="1">Glutaredoxin family protein</fullName>
    </submittedName>
</protein>
<organism evidence="1 2">
    <name type="scientific">Jeotgalibacillus marinus</name>
    <dbReference type="NCBI Taxonomy" id="86667"/>
    <lineage>
        <taxon>Bacteria</taxon>
        <taxon>Bacillati</taxon>
        <taxon>Bacillota</taxon>
        <taxon>Bacilli</taxon>
        <taxon>Bacillales</taxon>
        <taxon>Caryophanaceae</taxon>
        <taxon>Jeotgalibacillus</taxon>
    </lineage>
</organism>
<evidence type="ECO:0000313" key="1">
    <source>
        <dbReference type="EMBL" id="MEW9502102.1"/>
    </source>
</evidence>
<dbReference type="Proteomes" id="UP001556040">
    <property type="component" value="Unassembled WGS sequence"/>
</dbReference>
<dbReference type="Pfam" id="PF05768">
    <property type="entry name" value="Glrx-like"/>
    <property type="match status" value="1"/>
</dbReference>
<dbReference type="InterPro" id="IPR008554">
    <property type="entry name" value="Glutaredoxin-like"/>
</dbReference>
<dbReference type="EMBL" id="JBFMIA010000007">
    <property type="protein sequence ID" value="MEW9502102.1"/>
    <property type="molecule type" value="Genomic_DNA"/>
</dbReference>
<dbReference type="InterPro" id="IPR052565">
    <property type="entry name" value="Glutaredoxin-like_YDR286C"/>
</dbReference>
<accession>A0ABV3Q426</accession>